<feature type="transmembrane region" description="Helical" evidence="14">
    <location>
        <begin position="32"/>
        <end position="56"/>
    </location>
</feature>
<evidence type="ECO:0000256" key="9">
    <source>
        <dbReference type="ARBA" id="ARBA00022989"/>
    </source>
</evidence>
<keyword evidence="5 14" id="KW-0812">Transmembrane</keyword>
<evidence type="ECO:0000256" key="1">
    <source>
        <dbReference type="ARBA" id="ARBA00004651"/>
    </source>
</evidence>
<keyword evidence="8" id="KW-0067">ATP-binding</keyword>
<keyword evidence="6" id="KW-0547">Nucleotide-binding</keyword>
<evidence type="ECO:0000256" key="13">
    <source>
        <dbReference type="SAM" id="Coils"/>
    </source>
</evidence>
<evidence type="ECO:0000256" key="2">
    <source>
        <dbReference type="ARBA" id="ARBA00008883"/>
    </source>
</evidence>
<evidence type="ECO:0000256" key="8">
    <source>
        <dbReference type="ARBA" id="ARBA00022840"/>
    </source>
</evidence>
<dbReference type="GO" id="GO:0005524">
    <property type="term" value="F:ATP binding"/>
    <property type="evidence" value="ECO:0007669"/>
    <property type="project" value="UniProtKB-KW"/>
</dbReference>
<dbReference type="InterPro" id="IPR003856">
    <property type="entry name" value="LPS_length_determ_N"/>
</dbReference>
<dbReference type="InterPro" id="IPR050445">
    <property type="entry name" value="Bact_polysacc_biosynth/exp"/>
</dbReference>
<dbReference type="EMBL" id="DTHB01000041">
    <property type="protein sequence ID" value="HGB14559.1"/>
    <property type="molecule type" value="Genomic_DNA"/>
</dbReference>
<dbReference type="FunFam" id="3.40.50.300:FF:000527">
    <property type="entry name" value="Tyrosine-protein kinase etk"/>
    <property type="match status" value="1"/>
</dbReference>
<reference evidence="17" key="1">
    <citation type="journal article" date="2020" name="mSystems">
        <title>Genome- and Community-Level Interaction Insights into Carbon Utilization and Element Cycling Functions of Hydrothermarchaeota in Hydrothermal Sediment.</title>
        <authorList>
            <person name="Zhou Z."/>
            <person name="Liu Y."/>
            <person name="Xu W."/>
            <person name="Pan J."/>
            <person name="Luo Z.H."/>
            <person name="Li M."/>
        </authorList>
    </citation>
    <scope>NUCLEOTIDE SEQUENCE [LARGE SCALE GENOMIC DNA]</scope>
    <source>
        <strain evidence="17">SpSt-776</strain>
    </source>
</reference>
<dbReference type="GO" id="GO:0042802">
    <property type="term" value="F:identical protein binding"/>
    <property type="evidence" value="ECO:0007669"/>
    <property type="project" value="UniProtKB-ARBA"/>
</dbReference>
<dbReference type="SUPFAM" id="SSF52540">
    <property type="entry name" value="P-loop containing nucleoside triphosphate hydrolases"/>
    <property type="match status" value="1"/>
</dbReference>
<dbReference type="GO" id="GO:0004715">
    <property type="term" value="F:non-membrane spanning protein tyrosine kinase activity"/>
    <property type="evidence" value="ECO:0007669"/>
    <property type="project" value="UniProtKB-EC"/>
</dbReference>
<evidence type="ECO:0000256" key="14">
    <source>
        <dbReference type="SAM" id="Phobius"/>
    </source>
</evidence>
<keyword evidence="3" id="KW-1003">Cell membrane</keyword>
<proteinExistence type="inferred from homology"/>
<keyword evidence="7 17" id="KW-0418">Kinase</keyword>
<dbReference type="Gene3D" id="3.40.50.300">
    <property type="entry name" value="P-loop containing nucleotide triphosphate hydrolases"/>
    <property type="match status" value="1"/>
</dbReference>
<evidence type="ECO:0000313" key="17">
    <source>
        <dbReference type="EMBL" id="HGB14559.1"/>
    </source>
</evidence>
<feature type="domain" description="Tyrosine-protein kinase G-rich" evidence="16">
    <location>
        <begin position="371"/>
        <end position="440"/>
    </location>
</feature>
<protein>
    <submittedName>
        <fullName evidence="17">Polysaccharide biosynthesis tyrosine autokinase</fullName>
        <ecNumber evidence="17">2.7.10.2</ecNumber>
    </submittedName>
</protein>
<evidence type="ECO:0000256" key="5">
    <source>
        <dbReference type="ARBA" id="ARBA00022692"/>
    </source>
</evidence>
<evidence type="ECO:0000256" key="7">
    <source>
        <dbReference type="ARBA" id="ARBA00022777"/>
    </source>
</evidence>
<sequence>MTNHLETPSFPDRLQPGRTLHDYLGILLRRRWTVLGVLVVLVATTALYSFTATPVYKATVQILIERTQPQILDTREAAAAQIKSEEFYQTQYKLLESRALAKKVADKLNLKSHPLYADLFRKVPANPDPTQRQQAEERLLDKILKNVEVSPIRNSSLVDVSFFSPDPQLATRVVNTLAQAYIEQSLDLRFAASQEAAHWLEQKLAEARKKLEDSEARLNRYKREQQIVALEDKESITAQKLEQLNRELVAAQTRRLEAEARFQEVSAGRPIPEVVNNPLIQTLKGEEARLLAQRSELAQKFGEKHPRMIQISQELAAIRGKIGAETAHIVQSIKNAYQMALNQEANLKKALEEQKNATQDLSERAIQYRVLLRDVETNRALYENMLKSLKETTATENLPATNIRIVYPASVPDRPVKPRKARNLLLAAVLGLVLGTAAAFGLENLDTTLKTPEEVEGWLEVPNLALIPHLDLSPGGESGKIPELVAVNSNQPLAAEAYRSLRTSILFSAPGQAPRTLLVTSALPLEGKTLTAANLAAVMAQAEDGVLLVDADLRRPSLHQVFRVDKEPGLSNFLVGEVQELPVVATAVPGLFLTPCGHLPPNPSELLGSDRLQEFLDMALRHFRRVILDSPPLMSVTDAAILAARAQGVLLVVKAEAVPRKAAREARDLLLEVKAPLLGALLNNVPLQRDGYYYYHYYYRYRSYYTQEGEANPRRRQQAQAYPGSTGLLAWLKDKTRRQKVKESLKK</sequence>
<dbReference type="PANTHER" id="PTHR32309:SF13">
    <property type="entry name" value="FERRIC ENTEROBACTIN TRANSPORT PROTEIN FEPE"/>
    <property type="match status" value="1"/>
</dbReference>
<dbReference type="Pfam" id="PF02706">
    <property type="entry name" value="Wzz"/>
    <property type="match status" value="1"/>
</dbReference>
<accession>A0A7C3SJ75</accession>
<dbReference type="EC" id="2.7.10.2" evidence="17"/>
<feature type="coiled-coil region" evidence="13">
    <location>
        <begin position="333"/>
        <end position="392"/>
    </location>
</feature>
<feature type="coiled-coil region" evidence="13">
    <location>
        <begin position="197"/>
        <end position="300"/>
    </location>
</feature>
<keyword evidence="13" id="KW-0175">Coiled coil</keyword>
<keyword evidence="9 14" id="KW-1133">Transmembrane helix</keyword>
<name>A0A7C3SJ75_9BACT</name>
<dbReference type="InterPro" id="IPR005702">
    <property type="entry name" value="Wzc-like_C"/>
</dbReference>
<evidence type="ECO:0000256" key="3">
    <source>
        <dbReference type="ARBA" id="ARBA00022475"/>
    </source>
</evidence>
<evidence type="ECO:0000256" key="10">
    <source>
        <dbReference type="ARBA" id="ARBA00023136"/>
    </source>
</evidence>
<evidence type="ECO:0000256" key="11">
    <source>
        <dbReference type="ARBA" id="ARBA00023137"/>
    </source>
</evidence>
<keyword evidence="4 17" id="KW-0808">Transferase</keyword>
<dbReference type="PANTHER" id="PTHR32309">
    <property type="entry name" value="TYROSINE-PROTEIN KINASE"/>
    <property type="match status" value="1"/>
</dbReference>
<comment type="subcellular location">
    <subcellularLocation>
        <location evidence="1">Cell membrane</location>
        <topology evidence="1">Multi-pass membrane protein</topology>
    </subcellularLocation>
</comment>
<comment type="catalytic activity">
    <reaction evidence="12">
        <text>L-tyrosyl-[protein] + ATP = O-phospho-L-tyrosyl-[protein] + ADP + H(+)</text>
        <dbReference type="Rhea" id="RHEA:10596"/>
        <dbReference type="Rhea" id="RHEA-COMP:10136"/>
        <dbReference type="Rhea" id="RHEA-COMP:20101"/>
        <dbReference type="ChEBI" id="CHEBI:15378"/>
        <dbReference type="ChEBI" id="CHEBI:30616"/>
        <dbReference type="ChEBI" id="CHEBI:46858"/>
        <dbReference type="ChEBI" id="CHEBI:61978"/>
        <dbReference type="ChEBI" id="CHEBI:456216"/>
    </reaction>
</comment>
<evidence type="ECO:0000256" key="4">
    <source>
        <dbReference type="ARBA" id="ARBA00022679"/>
    </source>
</evidence>
<comment type="caution">
    <text evidence="17">The sequence shown here is derived from an EMBL/GenBank/DDBJ whole genome shotgun (WGS) entry which is preliminary data.</text>
</comment>
<dbReference type="NCBIfam" id="TIGR01007">
    <property type="entry name" value="eps_fam"/>
    <property type="match status" value="1"/>
</dbReference>
<gene>
    <name evidence="17" type="ORF">ENV62_04915</name>
</gene>
<keyword evidence="11" id="KW-0829">Tyrosine-protein kinase</keyword>
<dbReference type="GO" id="GO:0005886">
    <property type="term" value="C:plasma membrane"/>
    <property type="evidence" value="ECO:0007669"/>
    <property type="project" value="UniProtKB-SubCell"/>
</dbReference>
<dbReference type="InterPro" id="IPR027417">
    <property type="entry name" value="P-loop_NTPase"/>
</dbReference>
<comment type="similarity">
    <text evidence="2">Belongs to the etk/wzc family.</text>
</comment>
<evidence type="ECO:0000259" key="15">
    <source>
        <dbReference type="Pfam" id="PF02706"/>
    </source>
</evidence>
<evidence type="ECO:0000256" key="6">
    <source>
        <dbReference type="ARBA" id="ARBA00022741"/>
    </source>
</evidence>
<feature type="domain" description="Polysaccharide chain length determinant N-terminal" evidence="15">
    <location>
        <begin position="20"/>
        <end position="108"/>
    </location>
</feature>
<dbReference type="CDD" id="cd05387">
    <property type="entry name" value="BY-kinase"/>
    <property type="match status" value="1"/>
</dbReference>
<organism evidence="17">
    <name type="scientific">Desulfobacca acetoxidans</name>
    <dbReference type="NCBI Taxonomy" id="60893"/>
    <lineage>
        <taxon>Bacteria</taxon>
        <taxon>Pseudomonadati</taxon>
        <taxon>Thermodesulfobacteriota</taxon>
        <taxon>Desulfobaccia</taxon>
        <taxon>Desulfobaccales</taxon>
        <taxon>Desulfobaccaceae</taxon>
        <taxon>Desulfobacca</taxon>
    </lineage>
</organism>
<dbReference type="InterPro" id="IPR032807">
    <property type="entry name" value="GNVR"/>
</dbReference>
<evidence type="ECO:0000256" key="12">
    <source>
        <dbReference type="ARBA" id="ARBA00053015"/>
    </source>
</evidence>
<dbReference type="AlphaFoldDB" id="A0A7C3SJ75"/>
<keyword evidence="10 14" id="KW-0472">Membrane</keyword>
<dbReference type="Pfam" id="PF13807">
    <property type="entry name" value="GNVR"/>
    <property type="match status" value="1"/>
</dbReference>
<evidence type="ECO:0000259" key="16">
    <source>
        <dbReference type="Pfam" id="PF13807"/>
    </source>
</evidence>